<name>M1MGK3_9CLOT</name>
<dbReference type="RefSeq" id="WP_015391799.1">
    <property type="nucleotide sequence ID" value="NC_020291.1"/>
</dbReference>
<feature type="domain" description="Bacterial toxin 35" evidence="1">
    <location>
        <begin position="74"/>
        <end position="149"/>
    </location>
</feature>
<dbReference type="EMBL" id="CP004121">
    <property type="protein sequence ID" value="AGF55478.1"/>
    <property type="molecule type" value="Genomic_DNA"/>
</dbReference>
<dbReference type="Pfam" id="PF15534">
    <property type="entry name" value="Ntox35"/>
    <property type="match status" value="1"/>
</dbReference>
<reference evidence="2 3" key="1">
    <citation type="submission" date="2013-02" db="EMBL/GenBank/DDBJ databases">
        <title>Genome sequence of Clostridium saccharoperbutylacetonicum N1-4(HMT).</title>
        <authorList>
            <person name="Poehlein A."/>
            <person name="Daniel R."/>
        </authorList>
    </citation>
    <scope>NUCLEOTIDE SEQUENCE [LARGE SCALE GENOMIC DNA]</scope>
    <source>
        <strain evidence="3">N1-4(HMT)</strain>
    </source>
</reference>
<gene>
    <name evidence="2" type="ORF">Cspa_c17080</name>
</gene>
<dbReference type="AlphaFoldDB" id="M1MGK3"/>
<dbReference type="InterPro" id="IPR029109">
    <property type="entry name" value="Ntox35"/>
</dbReference>
<dbReference type="HOGENOM" id="CLU_1608011_0_0_9"/>
<protein>
    <recommendedName>
        <fullName evidence="1">Bacterial toxin 35 domain-containing protein</fullName>
    </recommendedName>
</protein>
<sequence length="165" mass="18197">MTSIPWGGFGTLLKVGLIKAGEKIIVKQAEKEVINTVDKEIVNKLDKEIVEQLGKDAAKGAAGAITVDSEALFIKYERHIFSADHIKQGIENLRNSRKEIYDNFVNIINENKSKLIQGNNQLRTVINGYEVEIKAFVKDGKVASIDGQIGYSNWKPGSVNIINVG</sequence>
<evidence type="ECO:0000313" key="2">
    <source>
        <dbReference type="EMBL" id="AGF55478.1"/>
    </source>
</evidence>
<dbReference type="PATRIC" id="fig|931276.5.peg.1682"/>
<dbReference type="Proteomes" id="UP000011728">
    <property type="component" value="Chromosome"/>
</dbReference>
<evidence type="ECO:0000313" key="3">
    <source>
        <dbReference type="Proteomes" id="UP000011728"/>
    </source>
</evidence>
<keyword evidence="3" id="KW-1185">Reference proteome</keyword>
<proteinExistence type="predicted"/>
<evidence type="ECO:0000259" key="1">
    <source>
        <dbReference type="Pfam" id="PF15534"/>
    </source>
</evidence>
<accession>M1MGK3</accession>
<dbReference type="eggNOG" id="ENOG50336Y0">
    <property type="taxonomic scope" value="Bacteria"/>
</dbReference>
<dbReference type="OrthoDB" id="2678071at2"/>
<dbReference type="KEGG" id="csr:Cspa_c17080"/>
<organism evidence="2 3">
    <name type="scientific">Clostridium saccharoperbutylacetonicum N1-4(HMT)</name>
    <dbReference type="NCBI Taxonomy" id="931276"/>
    <lineage>
        <taxon>Bacteria</taxon>
        <taxon>Bacillati</taxon>
        <taxon>Bacillota</taxon>
        <taxon>Clostridia</taxon>
        <taxon>Eubacteriales</taxon>
        <taxon>Clostridiaceae</taxon>
        <taxon>Clostridium</taxon>
    </lineage>
</organism>